<proteinExistence type="predicted"/>
<sequence length="307" mass="35362">MFKGVCEEINIMGKYIVVKQEGSGVNIEFDNKLDDYCPNKNNGINGQCETNDEKISAGFIWLLVMFEHLCDEECPQNEKDRYVEYAILWLSYMLNQISNEGISTLKNFYTNHIENNTNYTSHVSSASDSNYKGIVDKKINLMNMNKNIISKFYEVLKSLCSMHTECIGCKSNCTDCLEKAKDFADKYNKLNENSDTNQSDSYKNVLYSLSTDYNNLKNYLIENCTDCNDTSSFPEIKAPQGSFQIFEATSPISSIASILIPVLLTFSITFFLGIAYKYSLFGFDKRLNRQYLREKIKKIKKKMNRYI</sequence>
<feature type="transmembrane region" description="Helical" evidence="1">
    <location>
        <begin position="255"/>
        <end position="276"/>
    </location>
</feature>
<reference evidence="2" key="1">
    <citation type="submission" date="2016-08" db="EMBL/GenBank/DDBJ databases">
        <authorList>
            <consortium name="Pathogen Informatics"/>
        </authorList>
    </citation>
    <scope>NUCLEOTIDE SEQUENCE</scope>
    <source>
        <strain evidence="2">AJ</strain>
    </source>
</reference>
<name>A0A1C6W7L4_PLACU</name>
<dbReference type="Pfam" id="PF06022">
    <property type="entry name" value="Cir_Bir_Yir"/>
    <property type="match status" value="1"/>
</dbReference>
<dbReference type="EMBL" id="FMIL01000006">
    <property type="protein sequence ID" value="SCL81834.1"/>
    <property type="molecule type" value="Genomic_DNA"/>
</dbReference>
<organism evidence="2">
    <name type="scientific">Plasmodium chabaudi chabaudi</name>
    <dbReference type="NCBI Taxonomy" id="31271"/>
    <lineage>
        <taxon>Eukaryota</taxon>
        <taxon>Sar</taxon>
        <taxon>Alveolata</taxon>
        <taxon>Apicomplexa</taxon>
        <taxon>Aconoidasida</taxon>
        <taxon>Haemosporida</taxon>
        <taxon>Plasmodiidae</taxon>
        <taxon>Plasmodium</taxon>
        <taxon>Plasmodium (Vinckeia)</taxon>
    </lineage>
</organism>
<keyword evidence="1" id="KW-0472">Membrane</keyword>
<keyword evidence="1" id="KW-0812">Transmembrane</keyword>
<dbReference type="NCBIfam" id="TIGR01590">
    <property type="entry name" value="yir-bir-cir_Pla"/>
    <property type="match status" value="1"/>
</dbReference>
<dbReference type="AlphaFoldDB" id="A0A1C6W7L4"/>
<evidence type="ECO:0000313" key="2">
    <source>
        <dbReference type="EMBL" id="SCL81834.1"/>
    </source>
</evidence>
<dbReference type="InterPro" id="IPR006477">
    <property type="entry name" value="Yir_bir_cir"/>
</dbReference>
<dbReference type="Proteomes" id="UP000507163">
    <property type="component" value="Unassembled WGS sequence"/>
</dbReference>
<protein>
    <submittedName>
        <fullName evidence="2">CIR protein</fullName>
    </submittedName>
</protein>
<evidence type="ECO:0000256" key="1">
    <source>
        <dbReference type="SAM" id="Phobius"/>
    </source>
</evidence>
<gene>
    <name evidence="2" type="ORF">PCHAJ_000484700</name>
</gene>
<accession>A0A1C6W7L4</accession>
<keyword evidence="1" id="KW-1133">Transmembrane helix</keyword>